<dbReference type="OrthoDB" id="9767361at2"/>
<dbReference type="PANTHER" id="PTHR43427">
    <property type="entry name" value="CHLORIDE CHANNEL PROTEIN CLC-E"/>
    <property type="match status" value="1"/>
</dbReference>
<dbReference type="CDD" id="cd00400">
    <property type="entry name" value="Voltage_gated_ClC"/>
    <property type="match status" value="1"/>
</dbReference>
<evidence type="ECO:0000256" key="5">
    <source>
        <dbReference type="ARBA" id="ARBA00023065"/>
    </source>
</evidence>
<dbReference type="SUPFAM" id="SSF81340">
    <property type="entry name" value="Clc chloride channel"/>
    <property type="match status" value="1"/>
</dbReference>
<dbReference type="Proteomes" id="UP000199423">
    <property type="component" value="Unassembled WGS sequence"/>
</dbReference>
<dbReference type="PANTHER" id="PTHR43427:SF6">
    <property type="entry name" value="CHLORIDE CHANNEL PROTEIN CLC-E"/>
    <property type="match status" value="1"/>
</dbReference>
<dbReference type="InterPro" id="IPR014743">
    <property type="entry name" value="Cl-channel_core"/>
</dbReference>
<organism evidence="13 14">
    <name type="scientific">Hyphomicrobium facile</name>
    <dbReference type="NCBI Taxonomy" id="51670"/>
    <lineage>
        <taxon>Bacteria</taxon>
        <taxon>Pseudomonadati</taxon>
        <taxon>Pseudomonadota</taxon>
        <taxon>Alphaproteobacteria</taxon>
        <taxon>Hyphomicrobiales</taxon>
        <taxon>Hyphomicrobiaceae</taxon>
        <taxon>Hyphomicrobium</taxon>
    </lineage>
</organism>
<evidence type="ECO:0000256" key="7">
    <source>
        <dbReference type="ARBA" id="ARBA00023173"/>
    </source>
</evidence>
<feature type="domain" description="CBS" evidence="12">
    <location>
        <begin position="518"/>
        <end position="575"/>
    </location>
</feature>
<accession>A0A1I7NVK1</accession>
<evidence type="ECO:0000256" key="4">
    <source>
        <dbReference type="ARBA" id="ARBA00022989"/>
    </source>
</evidence>
<evidence type="ECO:0000313" key="13">
    <source>
        <dbReference type="EMBL" id="SFV38664.1"/>
    </source>
</evidence>
<comment type="subcellular location">
    <subcellularLocation>
        <location evidence="1">Membrane</location>
        <topology evidence="1">Multi-pass membrane protein</topology>
    </subcellularLocation>
</comment>
<protein>
    <submittedName>
        <fullName evidence="13">H+/Cl-antiporter ClcA</fullName>
    </submittedName>
</protein>
<evidence type="ECO:0000256" key="6">
    <source>
        <dbReference type="ARBA" id="ARBA00023136"/>
    </source>
</evidence>
<keyword evidence="10" id="KW-0129">CBS domain</keyword>
<keyword evidence="9" id="KW-0407">Ion channel</keyword>
<evidence type="ECO:0000256" key="3">
    <source>
        <dbReference type="ARBA" id="ARBA00022692"/>
    </source>
</evidence>
<dbReference type="CDD" id="cd02205">
    <property type="entry name" value="CBS_pair_SF"/>
    <property type="match status" value="1"/>
</dbReference>
<dbReference type="SMART" id="SM00116">
    <property type="entry name" value="CBS"/>
    <property type="match status" value="2"/>
</dbReference>
<keyword evidence="7" id="KW-0869">Chloride channel</keyword>
<dbReference type="InterPro" id="IPR000644">
    <property type="entry name" value="CBS_dom"/>
</dbReference>
<feature type="transmembrane region" description="Helical" evidence="11">
    <location>
        <begin position="239"/>
        <end position="261"/>
    </location>
</feature>
<dbReference type="PROSITE" id="PS51371">
    <property type="entry name" value="CBS"/>
    <property type="match status" value="2"/>
</dbReference>
<feature type="transmembrane region" description="Helical" evidence="11">
    <location>
        <begin position="165"/>
        <end position="190"/>
    </location>
</feature>
<dbReference type="InterPro" id="IPR046342">
    <property type="entry name" value="CBS_dom_sf"/>
</dbReference>
<dbReference type="RefSeq" id="WP_092869302.1">
    <property type="nucleotide sequence ID" value="NZ_FPCH01000004.1"/>
</dbReference>
<dbReference type="PRINTS" id="PR00762">
    <property type="entry name" value="CLCHANNEL"/>
</dbReference>
<evidence type="ECO:0000256" key="11">
    <source>
        <dbReference type="SAM" id="Phobius"/>
    </source>
</evidence>
<feature type="transmembrane region" description="Helical" evidence="11">
    <location>
        <begin position="20"/>
        <end position="46"/>
    </location>
</feature>
<keyword evidence="14" id="KW-1185">Reference proteome</keyword>
<keyword evidence="8" id="KW-0868">Chloride</keyword>
<evidence type="ECO:0000256" key="8">
    <source>
        <dbReference type="ARBA" id="ARBA00023214"/>
    </source>
</evidence>
<dbReference type="Gene3D" id="3.10.580.10">
    <property type="entry name" value="CBS-domain"/>
    <property type="match status" value="2"/>
</dbReference>
<feature type="transmembrane region" description="Helical" evidence="11">
    <location>
        <begin position="273"/>
        <end position="291"/>
    </location>
</feature>
<evidence type="ECO:0000256" key="9">
    <source>
        <dbReference type="ARBA" id="ARBA00023303"/>
    </source>
</evidence>
<keyword evidence="5" id="KW-0406">Ion transport</keyword>
<gene>
    <name evidence="13" type="ORF">SAMN04488557_3784</name>
</gene>
<evidence type="ECO:0000313" key="14">
    <source>
        <dbReference type="Proteomes" id="UP000199423"/>
    </source>
</evidence>
<dbReference type="EMBL" id="FPCH01000004">
    <property type="protein sequence ID" value="SFV38664.1"/>
    <property type="molecule type" value="Genomic_DNA"/>
</dbReference>
<dbReference type="Gene3D" id="1.10.3080.10">
    <property type="entry name" value="Clc chloride channel"/>
    <property type="match status" value="1"/>
</dbReference>
<evidence type="ECO:0000256" key="1">
    <source>
        <dbReference type="ARBA" id="ARBA00004141"/>
    </source>
</evidence>
<dbReference type="InterPro" id="IPR001807">
    <property type="entry name" value="ClC"/>
</dbReference>
<dbReference type="Pfam" id="PF00654">
    <property type="entry name" value="Voltage_CLC"/>
    <property type="match status" value="1"/>
</dbReference>
<feature type="domain" description="CBS" evidence="12">
    <location>
        <begin position="451"/>
        <end position="509"/>
    </location>
</feature>
<evidence type="ECO:0000256" key="10">
    <source>
        <dbReference type="PROSITE-ProRule" id="PRU00703"/>
    </source>
</evidence>
<name>A0A1I7NVK1_9HYPH</name>
<dbReference type="Pfam" id="PF00571">
    <property type="entry name" value="CBS"/>
    <property type="match status" value="2"/>
</dbReference>
<reference evidence="14" key="1">
    <citation type="submission" date="2016-10" db="EMBL/GenBank/DDBJ databases">
        <authorList>
            <person name="Varghese N."/>
            <person name="Submissions S."/>
        </authorList>
    </citation>
    <scope>NUCLEOTIDE SEQUENCE [LARGE SCALE GENOMIC DNA]</scope>
    <source>
        <strain evidence="14">DSM 1565</strain>
    </source>
</reference>
<keyword evidence="2" id="KW-0813">Transport</keyword>
<evidence type="ECO:0000256" key="2">
    <source>
        <dbReference type="ARBA" id="ARBA00022448"/>
    </source>
</evidence>
<feature type="transmembrane region" description="Helical" evidence="11">
    <location>
        <begin position="394"/>
        <end position="415"/>
    </location>
</feature>
<dbReference type="GO" id="GO:0034707">
    <property type="term" value="C:chloride channel complex"/>
    <property type="evidence" value="ECO:0007669"/>
    <property type="project" value="UniProtKB-KW"/>
</dbReference>
<dbReference type="AlphaFoldDB" id="A0A1I7NVK1"/>
<feature type="transmembrane region" description="Helical" evidence="11">
    <location>
        <begin position="66"/>
        <end position="87"/>
    </location>
</feature>
<feature type="transmembrane region" description="Helical" evidence="11">
    <location>
        <begin position="202"/>
        <end position="219"/>
    </location>
</feature>
<dbReference type="GO" id="GO:0005254">
    <property type="term" value="F:chloride channel activity"/>
    <property type="evidence" value="ECO:0007669"/>
    <property type="project" value="UniProtKB-KW"/>
</dbReference>
<dbReference type="STRING" id="51670.SAMN04488557_3784"/>
<evidence type="ECO:0000259" key="12">
    <source>
        <dbReference type="PROSITE" id="PS51371"/>
    </source>
</evidence>
<sequence>MKPVEIDRTLGDFTTNPRVLFVAFIAVFIASVSVAAGVALLALIRLCTNIAYFGEWSFTPHTIGQIPLGWGSILIPMAGALIIGFMARYGSEKIRGHGIPEALEAILLGRSRVSPKVAVLKPISSAISIGTGGPFGAEGPIIMTGGALGSLIAQMLPVSDNERKTLLVAGAAAGMTTVFGTPIAAVMLAVELLLFEWAPRSFIPVAVAAAVAAVERTYLHMPSTLFPFWADVQISITGLLGWVTAGVIAGLLSGCLTKLVYTTEDLFSKLPIHWMWWPMIGGAFVGLGGMIDPRALSVGYDNIEHLLRGDLSTGSALSLMLVKMTIWGIALGSGTSGGVLAPLLIIGGATGMVLTAIMPTVSAGFWPFLVMAAMMSGTMRVPLTATFFAVELTGAMNCFLPAMVACVTAYCVAILTTRRSILTERLARRGHHIVCEYHVSPFAMTRVADVMTQSVQMVPGSMTLREAAALLVDPSTTHPTFPVVDRQTRVLGIIDPPAIIRWRRERHSRTATLAQLLDGTKPTIAYPDDHLDAVVERMNSANVAHMSVVDKQNGHLVGYVSWKDLIGSQASTHGERRTAFFGDKRGSREEELRANATRTF</sequence>
<keyword evidence="3 11" id="KW-0812">Transmembrane</keyword>
<dbReference type="InterPro" id="IPR050368">
    <property type="entry name" value="ClC-type_chloride_channel"/>
</dbReference>
<dbReference type="SUPFAM" id="SSF54631">
    <property type="entry name" value="CBS-domain pair"/>
    <property type="match status" value="1"/>
</dbReference>
<proteinExistence type="predicted"/>
<keyword evidence="6 11" id="KW-0472">Membrane</keyword>
<keyword evidence="4 11" id="KW-1133">Transmembrane helix</keyword>